<evidence type="ECO:0000256" key="5">
    <source>
        <dbReference type="ARBA" id="ARBA00025933"/>
    </source>
</evidence>
<dbReference type="AlphaFoldDB" id="A0A937CV99"/>
<dbReference type="Pfam" id="PF06429">
    <property type="entry name" value="Flg_bbr_C"/>
    <property type="match status" value="1"/>
</dbReference>
<name>A0A937CV99_9BURK</name>
<evidence type="ECO:0000256" key="8">
    <source>
        <dbReference type="RuleBase" id="RU362116"/>
    </source>
</evidence>
<protein>
    <recommendedName>
        <fullName evidence="3 7">Flagellar basal-body rod protein FlgG</fullName>
    </recommendedName>
    <alternativeName>
        <fullName evidence="6 8">Distal rod protein</fullName>
    </alternativeName>
</protein>
<comment type="subcellular location">
    <subcellularLocation>
        <location evidence="1 8">Bacterial flagellum basal body</location>
    </subcellularLocation>
</comment>
<feature type="domain" description="Flagellar basal-body/hook protein C-terminal" evidence="10">
    <location>
        <begin position="213"/>
        <end position="258"/>
    </location>
</feature>
<comment type="subunit">
    <text evidence="5 8">The basal body constitutes a major portion of the flagellar organelle and consists of four rings (L,P,S, and M) mounted on a central rod. The rod consists of about 26 subunits of FlgG in the distal portion, and FlgB, FlgC and FlgF are thought to build up the proximal portion of the rod with about 6 subunits each.</text>
</comment>
<dbReference type="SUPFAM" id="SSF117143">
    <property type="entry name" value="Flagellar hook protein flgE"/>
    <property type="match status" value="1"/>
</dbReference>
<dbReference type="InterPro" id="IPR001444">
    <property type="entry name" value="Flag_bb_rod_N"/>
</dbReference>
<keyword evidence="12" id="KW-0282">Flagellum</keyword>
<reference evidence="12 13" key="1">
    <citation type="journal article" date="2017" name="Int. J. Syst. Evol. Microbiol.">
        <title>Ramlibacter monticola sp. nov., isolated from forest soil.</title>
        <authorList>
            <person name="Chaudhary D.K."/>
            <person name="Kim J."/>
        </authorList>
    </citation>
    <scope>NUCLEOTIDE SEQUENCE [LARGE SCALE GENOMIC DNA]</scope>
    <source>
        <strain evidence="12 13">KACC 19175</strain>
    </source>
</reference>
<feature type="domain" description="Flagellar hook protein FlgE/F/G-like D1" evidence="11">
    <location>
        <begin position="94"/>
        <end position="157"/>
    </location>
</feature>
<dbReference type="InterPro" id="IPR019776">
    <property type="entry name" value="Flagellar_basal_body_rod_CS"/>
</dbReference>
<evidence type="ECO:0000259" key="9">
    <source>
        <dbReference type="Pfam" id="PF00460"/>
    </source>
</evidence>
<feature type="domain" description="Flagellar basal body rod protein N-terminal" evidence="9">
    <location>
        <begin position="7"/>
        <end position="35"/>
    </location>
</feature>
<dbReference type="NCBIfam" id="TIGR03506">
    <property type="entry name" value="FlgEFG_subfam"/>
    <property type="match status" value="2"/>
</dbReference>
<dbReference type="Pfam" id="PF00460">
    <property type="entry name" value="Flg_bb_rod"/>
    <property type="match status" value="1"/>
</dbReference>
<comment type="caution">
    <text evidence="12">The sequence shown here is derived from an EMBL/GenBank/DDBJ whole genome shotgun (WGS) entry which is preliminary data.</text>
</comment>
<keyword evidence="4 8" id="KW-0975">Bacterial flagellum</keyword>
<evidence type="ECO:0000313" key="13">
    <source>
        <dbReference type="Proteomes" id="UP000599109"/>
    </source>
</evidence>
<evidence type="ECO:0000256" key="6">
    <source>
        <dbReference type="ARBA" id="ARBA00032912"/>
    </source>
</evidence>
<dbReference type="GO" id="GO:0071978">
    <property type="term" value="P:bacterial-type flagellum-dependent swarming motility"/>
    <property type="evidence" value="ECO:0007669"/>
    <property type="project" value="TreeGrafter"/>
</dbReference>
<keyword evidence="13" id="KW-1185">Reference proteome</keyword>
<dbReference type="PROSITE" id="PS00588">
    <property type="entry name" value="FLAGELLA_BB_ROD"/>
    <property type="match status" value="1"/>
</dbReference>
<keyword evidence="12" id="KW-0969">Cilium</keyword>
<evidence type="ECO:0000259" key="11">
    <source>
        <dbReference type="Pfam" id="PF22692"/>
    </source>
</evidence>
<dbReference type="Proteomes" id="UP000599109">
    <property type="component" value="Unassembled WGS sequence"/>
</dbReference>
<sequence>MFDALAIGATGMQAQQAHVEAIANNLANVNTAGFKKNRTSFSELVVSAVQPGRDVAGAGVFATAGVGAGVQLAAAAKVFDPGELRRTEAPLDLAIVGDGFLELAMPDGTRAYARGGSLKLSAEGQLVTQAGVPLKPGVAIPENAEAITISATGRVQARLPGQSTPVDVGQLELARFASPQGLLAQGANVYRATEASGEPIGGRPGEDGMGTLVQGALESSNVKLVEEMVNLMVAQRAYEASVKVVQASDEMLGMINGLRR</sequence>
<evidence type="ECO:0000313" key="12">
    <source>
        <dbReference type="EMBL" id="MBL0393514.1"/>
    </source>
</evidence>
<dbReference type="PANTHER" id="PTHR30435">
    <property type="entry name" value="FLAGELLAR PROTEIN"/>
    <property type="match status" value="1"/>
</dbReference>
<dbReference type="Pfam" id="PF22692">
    <property type="entry name" value="LlgE_F_G_D1"/>
    <property type="match status" value="1"/>
</dbReference>
<dbReference type="GO" id="GO:0009426">
    <property type="term" value="C:bacterial-type flagellum basal body, distal rod"/>
    <property type="evidence" value="ECO:0007669"/>
    <property type="project" value="UniProtKB-UniRule"/>
</dbReference>
<evidence type="ECO:0000256" key="1">
    <source>
        <dbReference type="ARBA" id="ARBA00004117"/>
    </source>
</evidence>
<evidence type="ECO:0000256" key="3">
    <source>
        <dbReference type="ARBA" id="ARBA00017948"/>
    </source>
</evidence>
<proteinExistence type="inferred from homology"/>
<evidence type="ECO:0000256" key="4">
    <source>
        <dbReference type="ARBA" id="ARBA00023143"/>
    </source>
</evidence>
<dbReference type="PANTHER" id="PTHR30435:SF19">
    <property type="entry name" value="FLAGELLAR BASAL-BODY ROD PROTEIN FLGG"/>
    <property type="match status" value="1"/>
</dbReference>
<dbReference type="InterPro" id="IPR037925">
    <property type="entry name" value="FlgE/F/G-like"/>
</dbReference>
<evidence type="ECO:0000256" key="7">
    <source>
        <dbReference type="NCBIfam" id="TIGR02488"/>
    </source>
</evidence>
<comment type="similarity">
    <text evidence="2 8">Belongs to the flagella basal body rod proteins family.</text>
</comment>
<organism evidence="12 13">
    <name type="scientific">Ramlibacter monticola</name>
    <dbReference type="NCBI Taxonomy" id="1926872"/>
    <lineage>
        <taxon>Bacteria</taxon>
        <taxon>Pseudomonadati</taxon>
        <taxon>Pseudomonadota</taxon>
        <taxon>Betaproteobacteria</taxon>
        <taxon>Burkholderiales</taxon>
        <taxon>Comamonadaceae</taxon>
        <taxon>Ramlibacter</taxon>
    </lineage>
</organism>
<dbReference type="InterPro" id="IPR012834">
    <property type="entry name" value="FlgG_G_neg"/>
</dbReference>
<dbReference type="EMBL" id="JAEQNE010000005">
    <property type="protein sequence ID" value="MBL0393514.1"/>
    <property type="molecule type" value="Genomic_DNA"/>
</dbReference>
<dbReference type="NCBIfam" id="TIGR02488">
    <property type="entry name" value="flgG_G_neg"/>
    <property type="match status" value="1"/>
</dbReference>
<dbReference type="InterPro" id="IPR053967">
    <property type="entry name" value="LlgE_F_G-like_D1"/>
</dbReference>
<dbReference type="RefSeq" id="WP_201676172.1">
    <property type="nucleotide sequence ID" value="NZ_JAEQNE010000005.1"/>
</dbReference>
<dbReference type="InterPro" id="IPR010930">
    <property type="entry name" value="Flg_bb/hook_C_dom"/>
</dbReference>
<keyword evidence="12" id="KW-0966">Cell projection</keyword>
<evidence type="ECO:0000259" key="10">
    <source>
        <dbReference type="Pfam" id="PF06429"/>
    </source>
</evidence>
<evidence type="ECO:0000256" key="2">
    <source>
        <dbReference type="ARBA" id="ARBA00009677"/>
    </source>
</evidence>
<accession>A0A937CV99</accession>
<dbReference type="InterPro" id="IPR020013">
    <property type="entry name" value="Flagellar_FlgE/F/G"/>
</dbReference>
<gene>
    <name evidence="12" type="primary">flgG</name>
    <name evidence="12" type="ORF">JJ685_20425</name>
</gene>